<evidence type="ECO:0000313" key="14">
    <source>
        <dbReference type="Proteomes" id="UP000504632"/>
    </source>
</evidence>
<dbReference type="CTD" id="798975"/>
<feature type="transmembrane region" description="Helical" evidence="12">
    <location>
        <begin position="262"/>
        <end position="283"/>
    </location>
</feature>
<evidence type="ECO:0000256" key="6">
    <source>
        <dbReference type="ARBA" id="ARBA00022692"/>
    </source>
</evidence>
<dbReference type="GO" id="GO:0016503">
    <property type="term" value="F:pheromone receptor activity"/>
    <property type="evidence" value="ECO:0007669"/>
    <property type="project" value="InterPro"/>
</dbReference>
<dbReference type="GO" id="GO:0005886">
    <property type="term" value="C:plasma membrane"/>
    <property type="evidence" value="ECO:0007669"/>
    <property type="project" value="UniProtKB-SubCell"/>
</dbReference>
<feature type="transmembrane region" description="Helical" evidence="12">
    <location>
        <begin position="86"/>
        <end position="109"/>
    </location>
</feature>
<evidence type="ECO:0000256" key="10">
    <source>
        <dbReference type="ARBA" id="ARBA00023170"/>
    </source>
</evidence>
<keyword evidence="6 12" id="KW-0812">Transmembrane</keyword>
<feature type="transmembrane region" description="Helical" evidence="12">
    <location>
        <begin position="229"/>
        <end position="250"/>
    </location>
</feature>
<evidence type="ECO:0000256" key="7">
    <source>
        <dbReference type="ARBA" id="ARBA00022989"/>
    </source>
</evidence>
<evidence type="ECO:0000256" key="13">
    <source>
        <dbReference type="SAM" id="MobiDB-lite"/>
    </source>
</evidence>
<keyword evidence="11 12" id="KW-0807">Transducer</keyword>
<dbReference type="Gene3D" id="1.20.1070.10">
    <property type="entry name" value="Rhodopsin 7-helix transmembrane proteins"/>
    <property type="match status" value="1"/>
</dbReference>
<evidence type="ECO:0000256" key="2">
    <source>
        <dbReference type="ARBA" id="ARBA00010663"/>
    </source>
</evidence>
<reference evidence="15" key="1">
    <citation type="submission" date="2025-08" db="UniProtKB">
        <authorList>
            <consortium name="RefSeq"/>
        </authorList>
    </citation>
    <scope>IDENTIFICATION</scope>
</reference>
<comment type="similarity">
    <text evidence="2 12">Belongs to the G-protein coupled receptor 1 family.</text>
</comment>
<keyword evidence="4 12" id="KW-0589">Pheromone response</keyword>
<dbReference type="InParanoid" id="A0A6J2ULD5"/>
<evidence type="ECO:0000256" key="12">
    <source>
        <dbReference type="RuleBase" id="RU364061"/>
    </source>
</evidence>
<evidence type="ECO:0000256" key="4">
    <source>
        <dbReference type="ARBA" id="ARBA00022507"/>
    </source>
</evidence>
<feature type="compositionally biased region" description="Polar residues" evidence="13">
    <location>
        <begin position="314"/>
        <end position="325"/>
    </location>
</feature>
<comment type="subcellular location">
    <subcellularLocation>
        <location evidence="1 12">Cell membrane</location>
        <topology evidence="1 12">Multi-pass membrane protein</topology>
    </subcellularLocation>
</comment>
<dbReference type="PANTHER" id="PTHR11394:SF148">
    <property type="entry name" value="TASTE RECEPTOR TYPE 2"/>
    <property type="match status" value="1"/>
</dbReference>
<dbReference type="RefSeq" id="XP_030621105.1">
    <property type="nucleotide sequence ID" value="XM_030765245.1"/>
</dbReference>
<keyword evidence="9 12" id="KW-0472">Membrane</keyword>
<keyword evidence="14" id="KW-1185">Reference proteome</keyword>
<dbReference type="SUPFAM" id="SSF81321">
    <property type="entry name" value="Family A G protein-coupled receptor-like"/>
    <property type="match status" value="1"/>
</dbReference>
<keyword evidence="10 12" id="KW-0675">Receptor</keyword>
<keyword evidence="3 12" id="KW-1003">Cell membrane</keyword>
<protein>
    <recommendedName>
        <fullName evidence="12">Vomeronasal type-1 receptor</fullName>
    </recommendedName>
</protein>
<dbReference type="InterPro" id="IPR004072">
    <property type="entry name" value="Vmron_rcpt_1"/>
</dbReference>
<dbReference type="GO" id="GO:0019236">
    <property type="term" value="P:response to pheromone"/>
    <property type="evidence" value="ECO:0007669"/>
    <property type="project" value="UniProtKB-KW"/>
</dbReference>
<feature type="region of interest" description="Disordered" evidence="13">
    <location>
        <begin position="314"/>
        <end position="333"/>
    </location>
</feature>
<evidence type="ECO:0000256" key="3">
    <source>
        <dbReference type="ARBA" id="ARBA00022475"/>
    </source>
</evidence>
<evidence type="ECO:0000256" key="1">
    <source>
        <dbReference type="ARBA" id="ARBA00004651"/>
    </source>
</evidence>
<dbReference type="OrthoDB" id="8626475at2759"/>
<organism evidence="14 15">
    <name type="scientific">Chanos chanos</name>
    <name type="common">Milkfish</name>
    <name type="synonym">Mugil chanos</name>
    <dbReference type="NCBI Taxonomy" id="29144"/>
    <lineage>
        <taxon>Eukaryota</taxon>
        <taxon>Metazoa</taxon>
        <taxon>Chordata</taxon>
        <taxon>Craniata</taxon>
        <taxon>Vertebrata</taxon>
        <taxon>Euteleostomi</taxon>
        <taxon>Actinopterygii</taxon>
        <taxon>Neopterygii</taxon>
        <taxon>Teleostei</taxon>
        <taxon>Ostariophysi</taxon>
        <taxon>Gonorynchiformes</taxon>
        <taxon>Chanidae</taxon>
        <taxon>Chanos</taxon>
    </lineage>
</organism>
<keyword evidence="8 12" id="KW-0297">G-protein coupled receptor</keyword>
<feature type="transmembrane region" description="Helical" evidence="12">
    <location>
        <begin position="130"/>
        <end position="152"/>
    </location>
</feature>
<feature type="transmembrane region" description="Helical" evidence="12">
    <location>
        <begin position="187"/>
        <end position="208"/>
    </location>
</feature>
<evidence type="ECO:0000256" key="9">
    <source>
        <dbReference type="ARBA" id="ARBA00023136"/>
    </source>
</evidence>
<keyword evidence="7 12" id="KW-1133">Transmembrane helix</keyword>
<keyword evidence="5" id="KW-0716">Sensory transduction</keyword>
<sequence length="333" mass="37672">MLPAEDKTGIWLLTGLLAVNTIFFYVFILLVNIKKYNKDNHLNPGDTIITAISLTSCGHQILAYFWMTMDEVDRECLYNLLESVLLTLVFGVRFSIMWTTSFLTFYYGTKLVIEPICCYTKIQEAILKHVLTIIVFIILAGFATCLPLLTFMSHQNATKDESDCGAIMPAGIPGKLYMSFYVFISDIVPGVLMIKSSISISVHLAIHLRNMKASTNSSHAPKLGSQMRVIKMTLTLVVVFLCFLAVDLYVHVTVVFQHENTITMTILFATIYTMVSAFVLVYGRKSCWTELLRWYNLFLDEFPCLRCLKVPENKSNSKNVSNATKSKVKSSHM</sequence>
<dbReference type="GeneID" id="115804740"/>
<evidence type="ECO:0000313" key="15">
    <source>
        <dbReference type="RefSeq" id="XP_030621105.1"/>
    </source>
</evidence>
<name>A0A6J2ULD5_CHACN</name>
<dbReference type="Proteomes" id="UP000504632">
    <property type="component" value="Chromosome 1"/>
</dbReference>
<evidence type="ECO:0000256" key="8">
    <source>
        <dbReference type="ARBA" id="ARBA00023040"/>
    </source>
</evidence>
<dbReference type="CDD" id="cd00637">
    <property type="entry name" value="7tm_classA_rhodopsin-like"/>
    <property type="match status" value="1"/>
</dbReference>
<evidence type="ECO:0000256" key="5">
    <source>
        <dbReference type="ARBA" id="ARBA00022606"/>
    </source>
</evidence>
<proteinExistence type="inferred from homology"/>
<evidence type="ECO:0000256" key="11">
    <source>
        <dbReference type="ARBA" id="ARBA00023224"/>
    </source>
</evidence>
<feature type="transmembrane region" description="Helical" evidence="12">
    <location>
        <begin position="12"/>
        <end position="33"/>
    </location>
</feature>
<dbReference type="AlphaFoldDB" id="A0A6J2ULD5"/>
<dbReference type="Pfam" id="PF03402">
    <property type="entry name" value="V1R"/>
    <property type="match status" value="1"/>
</dbReference>
<accession>A0A6J2ULD5</accession>
<dbReference type="PANTHER" id="PTHR11394">
    <property type="entry name" value="TASTE RECEPTOR TYPE 2"/>
    <property type="match status" value="1"/>
</dbReference>
<feature type="transmembrane region" description="Helical" evidence="12">
    <location>
        <begin position="45"/>
        <end position="66"/>
    </location>
</feature>
<gene>
    <name evidence="15" type="primary">tas2r202</name>
</gene>